<name>A0A418Q393_9SPHN</name>
<evidence type="ECO:0000259" key="2">
    <source>
        <dbReference type="Pfam" id="PF10988"/>
    </source>
</evidence>
<feature type="signal peptide" evidence="1">
    <location>
        <begin position="1"/>
        <end position="20"/>
    </location>
</feature>
<evidence type="ECO:0000313" key="4">
    <source>
        <dbReference type="Proteomes" id="UP000285023"/>
    </source>
</evidence>
<feature type="chain" id="PRO_5019104439" description="Putative auto-transporter adhesin head GIN domain-containing protein" evidence="1">
    <location>
        <begin position="21"/>
        <end position="235"/>
    </location>
</feature>
<organism evidence="3 4">
    <name type="scientific">Sphingomonas edaphi</name>
    <dbReference type="NCBI Taxonomy" id="2315689"/>
    <lineage>
        <taxon>Bacteria</taxon>
        <taxon>Pseudomonadati</taxon>
        <taxon>Pseudomonadota</taxon>
        <taxon>Alphaproteobacteria</taxon>
        <taxon>Sphingomonadales</taxon>
        <taxon>Sphingomonadaceae</taxon>
        <taxon>Sphingomonas</taxon>
    </lineage>
</organism>
<dbReference type="AlphaFoldDB" id="A0A418Q393"/>
<dbReference type="Pfam" id="PF10988">
    <property type="entry name" value="DUF2807"/>
    <property type="match status" value="1"/>
</dbReference>
<feature type="domain" description="Putative auto-transporter adhesin head GIN" evidence="2">
    <location>
        <begin position="34"/>
        <end position="219"/>
    </location>
</feature>
<dbReference type="Gene3D" id="2.160.20.120">
    <property type="match status" value="1"/>
</dbReference>
<protein>
    <recommendedName>
        <fullName evidence="2">Putative auto-transporter adhesin head GIN domain-containing protein</fullName>
    </recommendedName>
</protein>
<reference evidence="3 4" key="1">
    <citation type="submission" date="2018-09" db="EMBL/GenBank/DDBJ databases">
        <title>Sphingomonas sp. DAC4.</title>
        <authorList>
            <person name="Seo T."/>
        </authorList>
    </citation>
    <scope>NUCLEOTIDE SEQUENCE [LARGE SCALE GENOMIC DNA]</scope>
    <source>
        <strain evidence="3 4">DAC4</strain>
    </source>
</reference>
<keyword evidence="1" id="KW-0732">Signal</keyword>
<proteinExistence type="predicted"/>
<dbReference type="RefSeq" id="WP_119532252.1">
    <property type="nucleotide sequence ID" value="NZ_QXTF01000001.1"/>
</dbReference>
<keyword evidence="4" id="KW-1185">Reference proteome</keyword>
<gene>
    <name evidence="3" type="ORF">D3M59_05355</name>
</gene>
<comment type="caution">
    <text evidence="3">The sequence shown here is derived from an EMBL/GenBank/DDBJ whole genome shotgun (WGS) entry which is preliminary data.</text>
</comment>
<accession>A0A418Q393</accession>
<dbReference type="EMBL" id="QXTF01000001">
    <property type="protein sequence ID" value="RIX32374.1"/>
    <property type="molecule type" value="Genomic_DNA"/>
</dbReference>
<dbReference type="Proteomes" id="UP000285023">
    <property type="component" value="Unassembled WGS sequence"/>
</dbReference>
<evidence type="ECO:0000256" key="1">
    <source>
        <dbReference type="SAM" id="SignalP"/>
    </source>
</evidence>
<dbReference type="OrthoDB" id="7478143at2"/>
<dbReference type="InterPro" id="IPR021255">
    <property type="entry name" value="DUF2807"/>
</dbReference>
<evidence type="ECO:0000313" key="3">
    <source>
        <dbReference type="EMBL" id="RIX32374.1"/>
    </source>
</evidence>
<sequence>MIDRLPILALLAIASLPAGAAAPAVKRNFSVPSFDRIRIDGPYQVALHTGVSPYARASGGTRALDGLSVRVEGRTLVVRAGSGSWGGFPGEDRGAVTIEVGTPSLANAWINGAGALLVDKVRGQTFDLAIQGPGMARIDSIDIDTMKVGITGAGTARLAGRVGKLTATVRGSSNFDADGLTTRDAVIGAEGPSIVRTAVTGTAKVDALGLAAVTLAGQPSCTINAKGSASVSGCK</sequence>